<evidence type="ECO:0000313" key="1">
    <source>
        <dbReference type="EMBL" id="QUB87322.1"/>
    </source>
</evidence>
<proteinExistence type="predicted"/>
<name>A0ABX7Y136_9BACT</name>
<sequence length="48" mass="5115">MASFQVFKPSKEEDAAKALWDISAGDAGACVRYRQVNGSAKPASLADR</sequence>
<reference evidence="1 2" key="1">
    <citation type="submission" date="2021-03" db="EMBL/GenBank/DDBJ databases">
        <title>Human Oral Microbial Genomes.</title>
        <authorList>
            <person name="Johnston C.D."/>
            <person name="Chen T."/>
            <person name="Dewhirst F.E."/>
        </authorList>
    </citation>
    <scope>NUCLEOTIDE SEQUENCE [LARGE SCALE GENOMIC DNA]</scope>
    <source>
        <strain evidence="1 2">W1435</strain>
    </source>
</reference>
<dbReference type="EMBL" id="CP072370">
    <property type="protein sequence ID" value="QUB87322.1"/>
    <property type="molecule type" value="Genomic_DNA"/>
</dbReference>
<evidence type="ECO:0000313" key="2">
    <source>
        <dbReference type="Proteomes" id="UP000682005"/>
    </source>
</evidence>
<organism evidence="1 2">
    <name type="scientific">Prevotella fusca JCM 17724</name>
    <dbReference type="NCBI Taxonomy" id="1236517"/>
    <lineage>
        <taxon>Bacteria</taxon>
        <taxon>Pseudomonadati</taxon>
        <taxon>Bacteroidota</taxon>
        <taxon>Bacteroidia</taxon>
        <taxon>Bacteroidales</taxon>
        <taxon>Prevotellaceae</taxon>
        <taxon>Prevotella</taxon>
    </lineage>
</organism>
<dbReference type="RefSeq" id="WP_154663373.1">
    <property type="nucleotide sequence ID" value="NZ_BAKO01000022.1"/>
</dbReference>
<keyword evidence="2" id="KW-1185">Reference proteome</keyword>
<gene>
    <name evidence="1" type="ORF">J5A51_07570</name>
</gene>
<dbReference type="Proteomes" id="UP000682005">
    <property type="component" value="Chromosome 1"/>
</dbReference>
<accession>A0ABX7Y136</accession>
<protein>
    <submittedName>
        <fullName evidence="1">Uncharacterized protein</fullName>
    </submittedName>
</protein>